<feature type="region of interest" description="Disordered" evidence="1">
    <location>
        <begin position="945"/>
        <end position="987"/>
    </location>
</feature>
<proteinExistence type="predicted"/>
<feature type="region of interest" description="Disordered" evidence="1">
    <location>
        <begin position="676"/>
        <end position="706"/>
    </location>
</feature>
<dbReference type="AlphaFoldDB" id="A0A0K2UX41"/>
<feature type="compositionally biased region" description="Low complexity" evidence="1">
    <location>
        <begin position="959"/>
        <end position="969"/>
    </location>
</feature>
<feature type="compositionally biased region" description="Low complexity" evidence="1">
    <location>
        <begin position="561"/>
        <end position="577"/>
    </location>
</feature>
<name>A0A0K2UX41_LEPSM</name>
<evidence type="ECO:0000256" key="1">
    <source>
        <dbReference type="SAM" id="MobiDB-lite"/>
    </source>
</evidence>
<feature type="compositionally biased region" description="Low complexity" evidence="1">
    <location>
        <begin position="625"/>
        <end position="654"/>
    </location>
</feature>
<dbReference type="OrthoDB" id="6360876at2759"/>
<feature type="compositionally biased region" description="Basic and acidic residues" evidence="1">
    <location>
        <begin position="974"/>
        <end position="987"/>
    </location>
</feature>
<feature type="region of interest" description="Disordered" evidence="1">
    <location>
        <begin position="514"/>
        <end position="657"/>
    </location>
</feature>
<feature type="compositionally biased region" description="Basic and acidic residues" evidence="1">
    <location>
        <begin position="737"/>
        <end position="747"/>
    </location>
</feature>
<feature type="region of interest" description="Disordered" evidence="1">
    <location>
        <begin position="370"/>
        <end position="399"/>
    </location>
</feature>
<feature type="compositionally biased region" description="Low complexity" evidence="1">
    <location>
        <begin position="676"/>
        <end position="698"/>
    </location>
</feature>
<feature type="compositionally biased region" description="Polar residues" evidence="1">
    <location>
        <begin position="525"/>
        <end position="544"/>
    </location>
</feature>
<feature type="compositionally biased region" description="Polar residues" evidence="1">
    <location>
        <begin position="599"/>
        <end position="619"/>
    </location>
</feature>
<dbReference type="EMBL" id="HACA01025289">
    <property type="protein sequence ID" value="CDW42650.1"/>
    <property type="molecule type" value="Transcribed_RNA"/>
</dbReference>
<feature type="region of interest" description="Disordered" evidence="1">
    <location>
        <begin position="92"/>
        <end position="169"/>
    </location>
</feature>
<feature type="compositionally biased region" description="Basic and acidic residues" evidence="1">
    <location>
        <begin position="143"/>
        <end position="169"/>
    </location>
</feature>
<feature type="region of interest" description="Disordered" evidence="1">
    <location>
        <begin position="837"/>
        <end position="868"/>
    </location>
</feature>
<feature type="compositionally biased region" description="Low complexity" evidence="1">
    <location>
        <begin position="194"/>
        <end position="203"/>
    </location>
</feature>
<feature type="region of interest" description="Disordered" evidence="1">
    <location>
        <begin position="44"/>
        <end position="75"/>
    </location>
</feature>
<protein>
    <submittedName>
        <fullName evidence="2">Bifocal [Apis mellifera]</fullName>
    </submittedName>
</protein>
<evidence type="ECO:0000313" key="2">
    <source>
        <dbReference type="EMBL" id="CDW42650.1"/>
    </source>
</evidence>
<reference evidence="2" key="1">
    <citation type="submission" date="2014-05" db="EMBL/GenBank/DDBJ databases">
        <authorList>
            <person name="Chronopoulou M."/>
        </authorList>
    </citation>
    <scope>NUCLEOTIDE SEQUENCE</scope>
    <source>
        <tissue evidence="2">Whole organism</tissue>
    </source>
</reference>
<accession>A0A0K2UX41</accession>
<feature type="region of interest" description="Disordered" evidence="1">
    <location>
        <begin position="731"/>
        <end position="775"/>
    </location>
</feature>
<feature type="compositionally biased region" description="Basic and acidic residues" evidence="1">
    <location>
        <begin position="181"/>
        <end position="190"/>
    </location>
</feature>
<feature type="region of interest" description="Disordered" evidence="1">
    <location>
        <begin position="921"/>
        <end position="940"/>
    </location>
</feature>
<feature type="compositionally biased region" description="Low complexity" evidence="1">
    <location>
        <begin position="211"/>
        <end position="232"/>
    </location>
</feature>
<feature type="region of interest" description="Disordered" evidence="1">
    <location>
        <begin position="181"/>
        <end position="232"/>
    </location>
</feature>
<feature type="region of interest" description="Disordered" evidence="1">
    <location>
        <begin position="294"/>
        <end position="316"/>
    </location>
</feature>
<sequence length="1006" mass="109472">MKNNMSGISSSSSCSLPPWKKELLLRRNALAKTVDPNASVIAELLESNEKKEPSPGSAHLKRPSSSQHEPAKKELLVVSSCRSRADSSILMVEKQVGGAIDRNVEKEVSSANCSKRRREEQSKSADAAEGEQEGSSRQQQRARAKEEQEKAEEGAEVDMNLHERKGNDACHISREDRQFIFSPEEERTREFLVPSSSPSSSPSLRVTKNISSSGVGRSYSKSGSSTRGKSLSTLHPLLKRNKLSGCSIIDSELKSSSTSSFNSILSGMILASPAIVVTDQEESLILMDKSRLPKASSSSLDSDDGTSSSTSSTEELRYGPGFVSRLKSRYMSAALRSTHFNNLRRTASLEDFLEKDEEEPPLLPRRTWLPRQSHINNPHQKKSSSSTSHYIRSRDSMKRCKSVEVLSRNRLPADHPPPLPPKVTHRAALDLNATKALIPERVIVRDKKTKELPAQDIVKQTRKLFESKTSSSSPNSVVSAASSSRVIVSSKQEETPPALPAKNVGKVLPSRIVERSEDPLKQHKTSSNLLKVGTSFTNNASSSKNHLELPPKQIGVIRPITRSNNNTSNKNSDTSVSERNQKNKIQEPEVLLVSDKTTKNVLSNNPAPSNVTTTSNNKPIANKFSLSSSSSSSSNSGSRVSTKSSTIGSSGDSSQPKEMCEFKSIVLKEVKKELNNNHNNSSSCNPKWSSSRGGSLTSSKEEQEEDVVDFTGGISSLQSIHSRYDAPTPVVATTKQSEIHSVDKQSEDSGILGETGRLISDGVGGGSKSKHSQSLVESKNITFRDSWKQRNEGKNTLVFNFINSKKDVSHIENDGLDFSKRKTLSKPQSGVIILDSVISDESTDDDGTGIKLNSEDEDEEELSRPPSPCSIIFVGGNIISGKSSLRSRASHKQSEKKLYISFSSSLEEVFEYPSFESSLSEETSQSKFGGSGGLGSYTPSKIQMSEAPFQLGVSRRPPSLSRGASESSSGNITSKKDGEVAGEDQVLRPVEDAVSWSGSFSSDILF</sequence>
<feature type="compositionally biased region" description="Low complexity" evidence="1">
    <location>
        <begin position="296"/>
        <end position="313"/>
    </location>
</feature>
<organism evidence="2">
    <name type="scientific">Lepeophtheirus salmonis</name>
    <name type="common">Salmon louse</name>
    <name type="synonym">Caligus salmonis</name>
    <dbReference type="NCBI Taxonomy" id="72036"/>
    <lineage>
        <taxon>Eukaryota</taxon>
        <taxon>Metazoa</taxon>
        <taxon>Ecdysozoa</taxon>
        <taxon>Arthropoda</taxon>
        <taxon>Crustacea</taxon>
        <taxon>Multicrustacea</taxon>
        <taxon>Hexanauplia</taxon>
        <taxon>Copepoda</taxon>
        <taxon>Siphonostomatoida</taxon>
        <taxon>Caligidae</taxon>
        <taxon>Lepeophtheirus</taxon>
    </lineage>
</organism>
<gene>
    <name evidence="2" type="primary">bif</name>
</gene>